<feature type="region of interest" description="Disordered" evidence="1">
    <location>
        <begin position="120"/>
        <end position="143"/>
    </location>
</feature>
<gene>
    <name evidence="2" type="ORF">FBY41_1724</name>
</gene>
<evidence type="ECO:0000313" key="2">
    <source>
        <dbReference type="EMBL" id="TQM61712.1"/>
    </source>
</evidence>
<organism evidence="2 3">
    <name type="scientific">Humibacillus xanthopallidus</name>
    <dbReference type="NCBI Taxonomy" id="412689"/>
    <lineage>
        <taxon>Bacteria</taxon>
        <taxon>Bacillati</taxon>
        <taxon>Actinomycetota</taxon>
        <taxon>Actinomycetes</taxon>
        <taxon>Micrococcales</taxon>
        <taxon>Intrasporangiaceae</taxon>
        <taxon>Humibacillus</taxon>
    </lineage>
</organism>
<sequence>MSTTTALDLLELADVQIRRLRHSEVAATTEQWESFDVTLHRLLLELTGPDAGYVQSQDPSRNALTIAVRTYPKPLRHPINTQLRTAEVAAYLNTTKVTVVRRVHRGALHAVKDGSEFRYASSSIDDRPDIRPSDPTDPHPLSRASCALGTMADLIRESRDHGPAVLERAGEVAGAALHLLSLAAVAARHTLAHGSLDDAIRPVLIGRYAERVIDSLRDAALQPASLDRLTSVQPERIPTSLNDRLEAALHAWQGSVRQEISQLIPSVDVLRQIANQGAHLCQVLAAFEPASSDSARHLHAAALALTQGDRAWGRLTTLARPSYQFVAASRELFETLSTVAKAFEHPTLNKCRVVNDLSSGVAVVSDLMILTRSLPDRLLAANVLWGPARALRHTDDRLHDRDRGRLVRVDQADAPDLTSTWETATGFWSCLPQLAPPSSAVHPTL</sequence>
<evidence type="ECO:0000256" key="1">
    <source>
        <dbReference type="SAM" id="MobiDB-lite"/>
    </source>
</evidence>
<name>A0A543HTT7_9MICO</name>
<reference evidence="2 3" key="1">
    <citation type="submission" date="2019-06" db="EMBL/GenBank/DDBJ databases">
        <title>Genome sequencing of plant associated microbes to promote plant fitness in Sorghum bicolor and Oryza sativa.</title>
        <authorList>
            <person name="Coleman-Derr D."/>
        </authorList>
    </citation>
    <scope>NUCLEOTIDE SEQUENCE [LARGE SCALE GENOMIC DNA]</scope>
    <source>
        <strain evidence="2 3">KV-663</strain>
    </source>
</reference>
<dbReference type="EMBL" id="VFPM01000002">
    <property type="protein sequence ID" value="TQM61712.1"/>
    <property type="molecule type" value="Genomic_DNA"/>
</dbReference>
<evidence type="ECO:0000313" key="3">
    <source>
        <dbReference type="Proteomes" id="UP000316747"/>
    </source>
</evidence>
<feature type="compositionally biased region" description="Basic and acidic residues" evidence="1">
    <location>
        <begin position="124"/>
        <end position="137"/>
    </location>
</feature>
<keyword evidence="3" id="KW-1185">Reference proteome</keyword>
<dbReference type="AlphaFoldDB" id="A0A543HTT7"/>
<dbReference type="OrthoDB" id="4865431at2"/>
<comment type="caution">
    <text evidence="2">The sequence shown here is derived from an EMBL/GenBank/DDBJ whole genome shotgun (WGS) entry which is preliminary data.</text>
</comment>
<dbReference type="Proteomes" id="UP000316747">
    <property type="component" value="Unassembled WGS sequence"/>
</dbReference>
<dbReference type="RefSeq" id="WP_141843501.1">
    <property type="nucleotide sequence ID" value="NZ_VFPM01000002.1"/>
</dbReference>
<proteinExistence type="predicted"/>
<accession>A0A543HTT7</accession>
<protein>
    <submittedName>
        <fullName evidence="2">Excisionase family DNA binding protein</fullName>
    </submittedName>
</protein>